<feature type="chain" id="PRO_5002732153" evidence="2">
    <location>
        <begin position="29"/>
        <end position="134"/>
    </location>
</feature>
<dbReference type="KEGG" id="cbr:CBG_03872"/>
<sequence>MCFSSPKCCTFFPFFFLLVSVITQPIVSRFPSSSSTSSIYSRSFFMPAFIFFLFLHIFFTSAHLFFLIITLILYFCVFMCACVCFVFLPSVSSSISLSLIFLHSVCLFKCSSSGSSITFASSSSFLSDLTPLLC</sequence>
<dbReference type="InParanoid" id="A8WWY9"/>
<name>A8WWY9_CAEBR</name>
<accession>A8WWY9</accession>
<dbReference type="HOGENOM" id="CLU_1898070_0_0_1"/>
<keyword evidence="4" id="KW-1185">Reference proteome</keyword>
<gene>
    <name evidence="3" type="ORF">CBG03872</name>
    <name evidence="3" type="ORF">CBG_03872</name>
</gene>
<proteinExistence type="predicted"/>
<dbReference type="GeneID" id="68916500"/>
<keyword evidence="2" id="KW-0732">Signal</keyword>
<evidence type="ECO:0000313" key="3">
    <source>
        <dbReference type="EMBL" id="CAP24688.2"/>
    </source>
</evidence>
<feature type="signal peptide" evidence="2">
    <location>
        <begin position="1"/>
        <end position="28"/>
    </location>
</feature>
<dbReference type="RefSeq" id="XP_045092502.1">
    <property type="nucleotide sequence ID" value="XM_045244820.1"/>
</dbReference>
<dbReference type="CTD" id="68916500"/>
<keyword evidence="1" id="KW-0472">Membrane</keyword>
<evidence type="ECO:0000256" key="2">
    <source>
        <dbReference type="SAM" id="SignalP"/>
    </source>
</evidence>
<evidence type="ECO:0000313" key="4">
    <source>
        <dbReference type="Proteomes" id="UP000008549"/>
    </source>
</evidence>
<reference evidence="3 4" key="2">
    <citation type="journal article" date="2011" name="PLoS Genet.">
        <title>Caenorhabditis briggsae recombinant inbred line genotypes reveal inter-strain incompatibility and the evolution of recombination.</title>
        <authorList>
            <person name="Ross J.A."/>
            <person name="Koboldt D.C."/>
            <person name="Staisch J.E."/>
            <person name="Chamberlin H.M."/>
            <person name="Gupta B.P."/>
            <person name="Miller R.D."/>
            <person name="Baird S.E."/>
            <person name="Haag E.S."/>
        </authorList>
    </citation>
    <scope>NUCLEOTIDE SEQUENCE [LARGE SCALE GENOMIC DNA]</scope>
    <source>
        <strain evidence="3 4">AF16</strain>
    </source>
</reference>
<reference evidence="3 4" key="1">
    <citation type="journal article" date="2003" name="PLoS Biol.">
        <title>The genome sequence of Caenorhabditis briggsae: a platform for comparative genomics.</title>
        <authorList>
            <person name="Stein L.D."/>
            <person name="Bao Z."/>
            <person name="Blasiar D."/>
            <person name="Blumenthal T."/>
            <person name="Brent M.R."/>
            <person name="Chen N."/>
            <person name="Chinwalla A."/>
            <person name="Clarke L."/>
            <person name="Clee C."/>
            <person name="Coghlan A."/>
            <person name="Coulson A."/>
            <person name="D'Eustachio P."/>
            <person name="Fitch D.H."/>
            <person name="Fulton L.A."/>
            <person name="Fulton R.E."/>
            <person name="Griffiths-Jones S."/>
            <person name="Harris T.W."/>
            <person name="Hillier L.W."/>
            <person name="Kamath R."/>
            <person name="Kuwabara P.E."/>
            <person name="Mardis E.R."/>
            <person name="Marra M.A."/>
            <person name="Miner T.L."/>
            <person name="Minx P."/>
            <person name="Mullikin J.C."/>
            <person name="Plumb R.W."/>
            <person name="Rogers J."/>
            <person name="Schein J.E."/>
            <person name="Sohrmann M."/>
            <person name="Spieth J."/>
            <person name="Stajich J.E."/>
            <person name="Wei C."/>
            <person name="Willey D."/>
            <person name="Wilson R.K."/>
            <person name="Durbin R."/>
            <person name="Waterston R.H."/>
        </authorList>
    </citation>
    <scope>NUCLEOTIDE SEQUENCE [LARGE SCALE GENOMIC DNA]</scope>
    <source>
        <strain evidence="3 4">AF16</strain>
    </source>
</reference>
<keyword evidence="1" id="KW-0812">Transmembrane</keyword>
<feature type="transmembrane region" description="Helical" evidence="1">
    <location>
        <begin position="64"/>
        <end position="88"/>
    </location>
</feature>
<evidence type="ECO:0000256" key="1">
    <source>
        <dbReference type="SAM" id="Phobius"/>
    </source>
</evidence>
<dbReference type="AlphaFoldDB" id="A8WWY9"/>
<dbReference type="EMBL" id="HE600906">
    <property type="protein sequence ID" value="CAP24688.2"/>
    <property type="molecule type" value="Genomic_DNA"/>
</dbReference>
<feature type="transmembrane region" description="Helical" evidence="1">
    <location>
        <begin position="39"/>
        <end position="59"/>
    </location>
</feature>
<keyword evidence="1" id="KW-1133">Transmembrane helix</keyword>
<dbReference type="Proteomes" id="UP000008549">
    <property type="component" value="Unassembled WGS sequence"/>
</dbReference>
<protein>
    <submittedName>
        <fullName evidence="3">Protein CBG03872</fullName>
    </submittedName>
</protein>
<organism evidence="3 4">
    <name type="scientific">Caenorhabditis briggsae</name>
    <dbReference type="NCBI Taxonomy" id="6238"/>
    <lineage>
        <taxon>Eukaryota</taxon>
        <taxon>Metazoa</taxon>
        <taxon>Ecdysozoa</taxon>
        <taxon>Nematoda</taxon>
        <taxon>Chromadorea</taxon>
        <taxon>Rhabditida</taxon>
        <taxon>Rhabditina</taxon>
        <taxon>Rhabditomorpha</taxon>
        <taxon>Rhabditoidea</taxon>
        <taxon>Rhabditidae</taxon>
        <taxon>Peloderinae</taxon>
        <taxon>Caenorhabditis</taxon>
    </lineage>
</organism>